<keyword evidence="5" id="KW-1185">Reference proteome</keyword>
<dbReference type="AlphaFoldDB" id="A0A553HQY6"/>
<dbReference type="GO" id="GO:0004553">
    <property type="term" value="F:hydrolase activity, hydrolyzing O-glycosyl compounds"/>
    <property type="evidence" value="ECO:0007669"/>
    <property type="project" value="InterPro"/>
</dbReference>
<dbReference type="PANTHER" id="PTHR38121">
    <property type="entry name" value="GH16 DOMAIN-CONTAINING PROTEIN"/>
    <property type="match status" value="1"/>
</dbReference>
<feature type="signal peptide" evidence="2">
    <location>
        <begin position="1"/>
        <end position="21"/>
    </location>
</feature>
<dbReference type="CDD" id="cd00413">
    <property type="entry name" value="Glyco_hydrolase_16"/>
    <property type="match status" value="1"/>
</dbReference>
<name>A0A553HQY6_9PEZI</name>
<feature type="domain" description="GH16" evidence="3">
    <location>
        <begin position="13"/>
        <end position="324"/>
    </location>
</feature>
<evidence type="ECO:0000256" key="1">
    <source>
        <dbReference type="SAM" id="MobiDB-lite"/>
    </source>
</evidence>
<gene>
    <name evidence="4" type="ORF">FHL15_008718</name>
</gene>
<dbReference type="InterPro" id="IPR000757">
    <property type="entry name" value="Beta-glucanase-like"/>
</dbReference>
<dbReference type="Proteomes" id="UP000319160">
    <property type="component" value="Unassembled WGS sequence"/>
</dbReference>
<protein>
    <recommendedName>
        <fullName evidence="3">GH16 domain-containing protein</fullName>
    </recommendedName>
</protein>
<evidence type="ECO:0000313" key="4">
    <source>
        <dbReference type="EMBL" id="TRX90353.1"/>
    </source>
</evidence>
<dbReference type="SUPFAM" id="SSF49899">
    <property type="entry name" value="Concanavalin A-like lectins/glucanases"/>
    <property type="match status" value="1"/>
</dbReference>
<dbReference type="OrthoDB" id="25131at2759"/>
<dbReference type="Gene3D" id="2.60.120.200">
    <property type="match status" value="1"/>
</dbReference>
<dbReference type="InterPro" id="IPR013320">
    <property type="entry name" value="ConA-like_dom_sf"/>
</dbReference>
<dbReference type="EMBL" id="VFLP01000056">
    <property type="protein sequence ID" value="TRX90353.1"/>
    <property type="molecule type" value="Genomic_DNA"/>
</dbReference>
<evidence type="ECO:0000259" key="3">
    <source>
        <dbReference type="PROSITE" id="PS51762"/>
    </source>
</evidence>
<evidence type="ECO:0000256" key="2">
    <source>
        <dbReference type="SAM" id="SignalP"/>
    </source>
</evidence>
<organism evidence="4 5">
    <name type="scientific">Xylaria flabelliformis</name>
    <dbReference type="NCBI Taxonomy" id="2512241"/>
    <lineage>
        <taxon>Eukaryota</taxon>
        <taxon>Fungi</taxon>
        <taxon>Dikarya</taxon>
        <taxon>Ascomycota</taxon>
        <taxon>Pezizomycotina</taxon>
        <taxon>Sordariomycetes</taxon>
        <taxon>Xylariomycetidae</taxon>
        <taxon>Xylariales</taxon>
        <taxon>Xylariaceae</taxon>
        <taxon>Xylaria</taxon>
    </lineage>
</organism>
<dbReference type="Pfam" id="PF00722">
    <property type="entry name" value="Glyco_hydro_16"/>
    <property type="match status" value="1"/>
</dbReference>
<dbReference type="PANTHER" id="PTHR38121:SF5">
    <property type="entry name" value="GH16 DOMAIN-CONTAINING PROTEIN"/>
    <property type="match status" value="1"/>
</dbReference>
<dbReference type="PROSITE" id="PS51762">
    <property type="entry name" value="GH16_2"/>
    <property type="match status" value="1"/>
</dbReference>
<keyword evidence="2" id="KW-0732">Signal</keyword>
<evidence type="ECO:0000313" key="5">
    <source>
        <dbReference type="Proteomes" id="UP000319160"/>
    </source>
</evidence>
<accession>A0A553HQY6</accession>
<dbReference type="STRING" id="2512241.A0A553HQY6"/>
<feature type="chain" id="PRO_5021764004" description="GH16 domain-containing protein" evidence="2">
    <location>
        <begin position="22"/>
        <end position="412"/>
    </location>
</feature>
<comment type="caution">
    <text evidence="4">The sequence shown here is derived from an EMBL/GenBank/DDBJ whole genome shotgun (WGS) entry which is preliminary data.</text>
</comment>
<sequence length="412" mass="44908">MRLPRLLCVLTASSWVPVVLPILFGTVVGDCECGYSMTTDGTQHVFTDLHETDFVHVDITSNGKGDASHGWAPQGYNISSQVSRGPFGESFTIRNVMSNNIKDPSLFDGPGTLGLDAGLLLVVRNIMQEDRVPVAEVSTTGLHYFYGTFRAGIKTTDIPGTCSAFFWVSVRPAMRQDASLEFWLTGCSLTQYQNDTQEIDIEFLSAQFDKAKGVFPVNLVLQSKEAAAAGYNAANTTGMRRVNLPFDPTTDFHEYRFDFLPDKVFFYADSNLLSEITGSSVPTTAGHLLLSHWSNGNPGWSHGPPTVDAVTTVSYVKAYFNSSLEQRQRDFALRCKDPMASGAVCAIPDRNATFFFSKGDNLTPNQTADGDADDGGIQDSSGKGDGDGENSARVLAVQTWAFWVAMALVYML</sequence>
<proteinExistence type="predicted"/>
<feature type="region of interest" description="Disordered" evidence="1">
    <location>
        <begin position="365"/>
        <end position="389"/>
    </location>
</feature>
<dbReference type="GO" id="GO:0005975">
    <property type="term" value="P:carbohydrate metabolic process"/>
    <property type="evidence" value="ECO:0007669"/>
    <property type="project" value="InterPro"/>
</dbReference>
<reference evidence="5" key="1">
    <citation type="submission" date="2019-06" db="EMBL/GenBank/DDBJ databases">
        <title>Draft genome sequence of the griseofulvin-producing fungus Xylaria cubensis strain G536.</title>
        <authorList>
            <person name="Mead M.E."/>
            <person name="Raja H.A."/>
            <person name="Steenwyk J.L."/>
            <person name="Knowles S.L."/>
            <person name="Oberlies N.H."/>
            <person name="Rokas A."/>
        </authorList>
    </citation>
    <scope>NUCLEOTIDE SEQUENCE [LARGE SCALE GENOMIC DNA]</scope>
    <source>
        <strain evidence="5">G536</strain>
    </source>
</reference>